<keyword evidence="4" id="KW-1185">Reference proteome</keyword>
<dbReference type="SMART" id="SM00450">
    <property type="entry name" value="RHOD"/>
    <property type="match status" value="2"/>
</dbReference>
<evidence type="ECO:0000313" key="4">
    <source>
        <dbReference type="Proteomes" id="UP000652427"/>
    </source>
</evidence>
<dbReference type="PANTHER" id="PTHR43084">
    <property type="entry name" value="PERSULFIDE DIOXYGENASE ETHE1"/>
    <property type="match status" value="1"/>
</dbReference>
<dbReference type="SMART" id="SM00849">
    <property type="entry name" value="Lactamase_B"/>
    <property type="match status" value="1"/>
</dbReference>
<dbReference type="RefSeq" id="WP_176278209.1">
    <property type="nucleotide sequence ID" value="NZ_JABWMH010000001.1"/>
</dbReference>
<dbReference type="InterPro" id="IPR036866">
    <property type="entry name" value="RibonucZ/Hydroxyglut_hydro"/>
</dbReference>
<dbReference type="PANTHER" id="PTHR43084:SF1">
    <property type="entry name" value="PERSULFIDE DIOXYGENASE ETHE1, MITOCHONDRIAL"/>
    <property type="match status" value="1"/>
</dbReference>
<proteinExistence type="predicted"/>
<evidence type="ECO:0000313" key="3">
    <source>
        <dbReference type="EMBL" id="NVD26679.1"/>
    </source>
</evidence>
<evidence type="ECO:0000256" key="1">
    <source>
        <dbReference type="ARBA" id="ARBA00022723"/>
    </source>
</evidence>
<dbReference type="Proteomes" id="UP000652427">
    <property type="component" value="Unassembled WGS sequence"/>
</dbReference>
<feature type="domain" description="Rhodanese" evidence="2">
    <location>
        <begin position="366"/>
        <end position="450"/>
    </location>
</feature>
<sequence>MLLRKIKTPGLSHLSYLVGSGGKAAVIDPRRDCDIYLETARAEGMEISHIFETHRNEDLVSGAPILASMTEAEVFHGPNAGGDVVYAATTREGDRFEIGQLAIEVIETPGHTDDHVAFALYDTEYPDGAVGVFTGDALFVGDVGRTDFYPDRKREVAGLLFDSLRKILALGDQTIIYPAHGAGSVCGSGMAEREFSTVGHERKNNPRLQIESREEFIDTKVNENHYQPPYFRLMERLNLEGGDPAPRVLKPRMLSLSELDDCSATHWIDVREPMAYASGHFPGSMNLPVGMIPAFAGWFVGEEDSILLIASDESQLAAATEHLVRIALDNILGGYSGVVPAAAAGKSMEQIPMIETGKVRKRLEEGRGNWTLLDVRDADERSEVSIDGSQHIYVGELNDRWQELDKARHYTLMCASGMRATVAAGWLASRGFGKLDIYLGSMGAWKASQGEN</sequence>
<dbReference type="CDD" id="cd00158">
    <property type="entry name" value="RHOD"/>
    <property type="match status" value="2"/>
</dbReference>
<dbReference type="Gene3D" id="3.40.250.10">
    <property type="entry name" value="Rhodanese-like domain"/>
    <property type="match status" value="2"/>
</dbReference>
<dbReference type="EMBL" id="JABWMH010000001">
    <property type="protein sequence ID" value="NVD26679.1"/>
    <property type="molecule type" value="Genomic_DNA"/>
</dbReference>
<gene>
    <name evidence="3" type="ORF">HUO14_02020</name>
</gene>
<reference evidence="3 4" key="1">
    <citation type="submission" date="2020-06" db="EMBL/GenBank/DDBJ databases">
        <authorList>
            <person name="Kim S.-J."/>
            <person name="Park S.-J."/>
        </authorList>
    </citation>
    <scope>NUCLEOTIDE SEQUENCE [LARGE SCALE GENOMIC DNA]</scope>
    <source>
        <strain evidence="3 4">SW-151</strain>
    </source>
</reference>
<dbReference type="PROSITE" id="PS50206">
    <property type="entry name" value="RHODANESE_3"/>
    <property type="match status" value="2"/>
</dbReference>
<dbReference type="SUPFAM" id="SSF52821">
    <property type="entry name" value="Rhodanese/Cell cycle control phosphatase"/>
    <property type="match status" value="2"/>
</dbReference>
<dbReference type="InterPro" id="IPR036873">
    <property type="entry name" value="Rhodanese-like_dom_sf"/>
</dbReference>
<dbReference type="InterPro" id="IPR001279">
    <property type="entry name" value="Metallo-B-lactamas"/>
</dbReference>
<dbReference type="Pfam" id="PF00581">
    <property type="entry name" value="Rhodanese"/>
    <property type="match status" value="2"/>
</dbReference>
<dbReference type="InterPro" id="IPR051682">
    <property type="entry name" value="Mito_Persulfide_Diox"/>
</dbReference>
<dbReference type="SUPFAM" id="SSF56281">
    <property type="entry name" value="Metallo-hydrolase/oxidoreductase"/>
    <property type="match status" value="1"/>
</dbReference>
<feature type="domain" description="Rhodanese" evidence="2">
    <location>
        <begin position="261"/>
        <end position="347"/>
    </location>
</feature>
<comment type="caution">
    <text evidence="3">The sequence shown here is derived from an EMBL/GenBank/DDBJ whole genome shotgun (WGS) entry which is preliminary data.</text>
</comment>
<keyword evidence="1" id="KW-0479">Metal-binding</keyword>
<evidence type="ECO:0000259" key="2">
    <source>
        <dbReference type="PROSITE" id="PS50206"/>
    </source>
</evidence>
<dbReference type="InterPro" id="IPR001763">
    <property type="entry name" value="Rhodanese-like_dom"/>
</dbReference>
<organism evidence="3 4">
    <name type="scientific">Parasphingorhabdus flavimaris</name>
    <dbReference type="NCBI Taxonomy" id="266812"/>
    <lineage>
        <taxon>Bacteria</taxon>
        <taxon>Pseudomonadati</taxon>
        <taxon>Pseudomonadota</taxon>
        <taxon>Alphaproteobacteria</taxon>
        <taxon>Sphingomonadales</taxon>
        <taxon>Sphingomonadaceae</taxon>
        <taxon>Parasphingorhabdus</taxon>
    </lineage>
</organism>
<accession>A0ABX2MZ06</accession>
<dbReference type="CDD" id="cd07724">
    <property type="entry name" value="POD-like_MBL-fold"/>
    <property type="match status" value="1"/>
</dbReference>
<dbReference type="InterPro" id="IPR044528">
    <property type="entry name" value="POD-like_MBL-fold"/>
</dbReference>
<dbReference type="Pfam" id="PF00753">
    <property type="entry name" value="Lactamase_B"/>
    <property type="match status" value="1"/>
</dbReference>
<protein>
    <submittedName>
        <fullName evidence="3">MBL fold metallo-hydrolase</fullName>
    </submittedName>
</protein>
<dbReference type="Gene3D" id="3.60.15.10">
    <property type="entry name" value="Ribonuclease Z/Hydroxyacylglutathione hydrolase-like"/>
    <property type="match status" value="1"/>
</dbReference>
<name>A0ABX2MZ06_9SPHN</name>